<feature type="chain" id="PRO_5016339907" evidence="1">
    <location>
        <begin position="22"/>
        <end position="267"/>
    </location>
</feature>
<dbReference type="AlphaFoldDB" id="A0A316DFX1"/>
<keyword evidence="1" id="KW-0732">Signal</keyword>
<proteinExistence type="predicted"/>
<feature type="signal peptide" evidence="1">
    <location>
        <begin position="1"/>
        <end position="21"/>
    </location>
</feature>
<dbReference type="Proteomes" id="UP000245667">
    <property type="component" value="Unassembled WGS sequence"/>
</dbReference>
<reference evidence="3 4" key="1">
    <citation type="submission" date="2018-05" db="EMBL/GenBank/DDBJ databases">
        <title>Genomic Encyclopedia of Archaeal and Bacterial Type Strains, Phase II (KMG-II): from individual species to whole genera.</title>
        <authorList>
            <person name="Goeker M."/>
        </authorList>
    </citation>
    <scope>NUCLEOTIDE SEQUENCE [LARGE SCALE GENOMIC DNA]</scope>
    <source>
        <strain evidence="3 4">DSM 23514</strain>
    </source>
</reference>
<dbReference type="EMBL" id="JACWLN010000018">
    <property type="protein sequence ID" value="MBD1263115.1"/>
    <property type="molecule type" value="Genomic_DNA"/>
</dbReference>
<protein>
    <submittedName>
        <fullName evidence="3">Uncharacterized protein</fullName>
    </submittedName>
</protein>
<name>A0A316DFX1_9FLAO</name>
<comment type="caution">
    <text evidence="3">The sequence shown here is derived from an EMBL/GenBank/DDBJ whole genome shotgun (WGS) entry which is preliminary data.</text>
</comment>
<evidence type="ECO:0000313" key="4">
    <source>
        <dbReference type="Proteomes" id="UP000245667"/>
    </source>
</evidence>
<keyword evidence="5" id="KW-1185">Reference proteome</keyword>
<accession>A0A316DFX1</accession>
<dbReference type="EMBL" id="QGGQ01000027">
    <property type="protein sequence ID" value="PWK16994.1"/>
    <property type="molecule type" value="Genomic_DNA"/>
</dbReference>
<evidence type="ECO:0000313" key="5">
    <source>
        <dbReference type="Proteomes" id="UP000651837"/>
    </source>
</evidence>
<organism evidence="3 4">
    <name type="scientific">Maribacter polysiphoniae</name>
    <dbReference type="NCBI Taxonomy" id="429344"/>
    <lineage>
        <taxon>Bacteria</taxon>
        <taxon>Pseudomonadati</taxon>
        <taxon>Bacteroidota</taxon>
        <taxon>Flavobacteriia</taxon>
        <taxon>Flavobacteriales</taxon>
        <taxon>Flavobacteriaceae</taxon>
        <taxon>Maribacter</taxon>
    </lineage>
</organism>
<evidence type="ECO:0000313" key="3">
    <source>
        <dbReference type="EMBL" id="PWK16994.1"/>
    </source>
</evidence>
<reference evidence="2 5" key="2">
    <citation type="submission" date="2020-07" db="EMBL/GenBank/DDBJ databases">
        <title>The draft genome sequence of Maribacter polysiphoniae KCTC 22021.</title>
        <authorList>
            <person name="Mu L."/>
        </authorList>
    </citation>
    <scope>NUCLEOTIDE SEQUENCE [LARGE SCALE GENOMIC DNA]</scope>
    <source>
        <strain evidence="2 5">KCTC 22021</strain>
    </source>
</reference>
<evidence type="ECO:0000313" key="2">
    <source>
        <dbReference type="EMBL" id="MBD1263115.1"/>
    </source>
</evidence>
<dbReference type="PROSITE" id="PS51257">
    <property type="entry name" value="PROKAR_LIPOPROTEIN"/>
    <property type="match status" value="1"/>
</dbReference>
<dbReference type="Proteomes" id="UP000651837">
    <property type="component" value="Unassembled WGS sequence"/>
</dbReference>
<dbReference type="RefSeq" id="WP_109655241.1">
    <property type="nucleotide sequence ID" value="NZ_JACWLN010000018.1"/>
</dbReference>
<dbReference type="OrthoDB" id="9983053at2"/>
<evidence type="ECO:0000256" key="1">
    <source>
        <dbReference type="SAM" id="SignalP"/>
    </source>
</evidence>
<gene>
    <name evidence="2" type="ORF">HZY62_21175</name>
    <name evidence="3" type="ORF">LX92_04478</name>
</gene>
<sequence length="267" mass="30152">MKKSFLKNVLLTIILIGSIGACEKSAVSENLEASEMNIIDIPDFENPEAMWDRSNKLLYQEAYDRFISKTTLINGLYSYDLESGSEIGISEPIFDYIKENIAVLNSFVEQDKGIVIEINDELIYSNFTVKKIIENDLTAFGDIPQQPENLQTMDLSVVLSRMQKSFSQSWTNSNNNLGDHYSWTSSAYDRTDNTTFAGQSVTIHVASSTSVYSTNNPNNSFVEQREDVWGTTHYFNIRNNQGMTLMSMKVEGDAQATAVRFELLYGN</sequence>